<dbReference type="GO" id="GO:0009030">
    <property type="term" value="F:thiamine-phosphate kinase activity"/>
    <property type="evidence" value="ECO:0007669"/>
    <property type="project" value="InterPro"/>
</dbReference>
<keyword evidence="2" id="KW-0418">Kinase</keyword>
<dbReference type="Gene3D" id="3.90.650.10">
    <property type="entry name" value="PurM-like C-terminal domain"/>
    <property type="match status" value="1"/>
</dbReference>
<evidence type="ECO:0000313" key="3">
    <source>
        <dbReference type="Proteomes" id="UP000199251"/>
    </source>
</evidence>
<feature type="domain" description="PurM-like N-terminal" evidence="1">
    <location>
        <begin position="21"/>
        <end position="123"/>
    </location>
</feature>
<dbReference type="GO" id="GO:0009228">
    <property type="term" value="P:thiamine biosynthetic process"/>
    <property type="evidence" value="ECO:0007669"/>
    <property type="project" value="InterPro"/>
</dbReference>
<dbReference type="EMBL" id="CTEE01000001">
    <property type="protein sequence ID" value="CQD22889.1"/>
    <property type="molecule type" value="Genomic_DNA"/>
</dbReference>
<dbReference type="InterPro" id="IPR036921">
    <property type="entry name" value="PurM-like_N_sf"/>
</dbReference>
<dbReference type="PANTHER" id="PTHR30270:SF0">
    <property type="entry name" value="THIAMINE-MONOPHOSPHATE KINASE"/>
    <property type="match status" value="1"/>
</dbReference>
<name>A0A0E4H2M7_MYCLN</name>
<protein>
    <submittedName>
        <fullName evidence="2">Thiamine-monophosphate kinase</fullName>
    </submittedName>
</protein>
<dbReference type="Gene3D" id="3.30.1330.10">
    <property type="entry name" value="PurM-like, N-terminal domain"/>
    <property type="match status" value="1"/>
</dbReference>
<dbReference type="Proteomes" id="UP000199251">
    <property type="component" value="Unassembled WGS sequence"/>
</dbReference>
<dbReference type="RefSeq" id="WP_175364564.1">
    <property type="nucleotide sequence ID" value="NZ_CTEE01000001.1"/>
</dbReference>
<accession>A0A0E4H2M7</accession>
<sequence length="325" mass="33632">MRRGLGIDRQVDADFGTLSVPNASRIFASVDHARYGAPPGEPLAVWSYRAISAALSDMACCGAEKVYAQIDLQVPRSGNSTDVEQVGHGVRTALEVYGCVLLNGNNLTLNHDGPFKLTTAVHGTSPHDRVEPPGRNGARRGHLVGCSRIPGRFNAALRQLNSRDPAPIHDAGALLGGSAELAVGRALVSCGAASAILDLNDALLLGAADLAHASGVEIHLARDTLTGPEAAGLSLHDILTPPSGDLALLFTAAREHWENACGAIDGAGGRAVQVGVCAAGAPRVALTGYTDEQLHALTATVWRPTAQFVYPATAVLSSLSEATPQ</sequence>
<dbReference type="InterPro" id="IPR016188">
    <property type="entry name" value="PurM-like_N"/>
</dbReference>
<dbReference type="Pfam" id="PF00586">
    <property type="entry name" value="AIRS"/>
    <property type="match status" value="1"/>
</dbReference>
<dbReference type="InterPro" id="IPR036676">
    <property type="entry name" value="PurM-like_C_sf"/>
</dbReference>
<evidence type="ECO:0000259" key="1">
    <source>
        <dbReference type="Pfam" id="PF00586"/>
    </source>
</evidence>
<proteinExistence type="predicted"/>
<evidence type="ECO:0000313" key="2">
    <source>
        <dbReference type="EMBL" id="CQD22889.1"/>
    </source>
</evidence>
<dbReference type="InterPro" id="IPR006283">
    <property type="entry name" value="ThiL-like"/>
</dbReference>
<dbReference type="SUPFAM" id="SSF55326">
    <property type="entry name" value="PurM N-terminal domain-like"/>
    <property type="match status" value="1"/>
</dbReference>
<dbReference type="PANTHER" id="PTHR30270">
    <property type="entry name" value="THIAMINE-MONOPHOSPHATE KINASE"/>
    <property type="match status" value="1"/>
</dbReference>
<keyword evidence="2" id="KW-0808">Transferase</keyword>
<dbReference type="SUPFAM" id="SSF56042">
    <property type="entry name" value="PurM C-terminal domain-like"/>
    <property type="match status" value="1"/>
</dbReference>
<reference evidence="2 3" key="1">
    <citation type="submission" date="2015-03" db="EMBL/GenBank/DDBJ databases">
        <authorList>
            <person name="Urmite Genomes"/>
        </authorList>
    </citation>
    <scope>NUCLEOTIDE SEQUENCE [LARGE SCALE GENOMIC DNA]</scope>
    <source>
        <strain evidence="2 3">CSUR P1491</strain>
    </source>
</reference>
<dbReference type="AlphaFoldDB" id="A0A0E4H2M7"/>
<gene>
    <name evidence="2" type="primary">thiL_2</name>
    <name evidence="2" type="ORF">BN1232_05772</name>
</gene>
<dbReference type="STRING" id="141349.BN1232_05772"/>
<organism evidence="2 3">
    <name type="scientific">Mycobacterium lentiflavum</name>
    <dbReference type="NCBI Taxonomy" id="141349"/>
    <lineage>
        <taxon>Bacteria</taxon>
        <taxon>Bacillati</taxon>
        <taxon>Actinomycetota</taxon>
        <taxon>Actinomycetes</taxon>
        <taxon>Mycobacteriales</taxon>
        <taxon>Mycobacteriaceae</taxon>
        <taxon>Mycobacterium</taxon>
        <taxon>Mycobacterium simiae complex</taxon>
    </lineage>
</organism>